<dbReference type="PANTHER" id="PTHR43543">
    <property type="entry name" value="MALONIC SEMIALDEHYDE REDUCTASE RUTE-RELATED"/>
    <property type="match status" value="1"/>
</dbReference>
<dbReference type="NCBIfam" id="NF003768">
    <property type="entry name" value="PRK05365.1"/>
    <property type="match status" value="1"/>
</dbReference>
<dbReference type="EC" id="1.1.1.298" evidence="2"/>
<dbReference type="InterPro" id="IPR029479">
    <property type="entry name" value="Nitroreductase"/>
</dbReference>
<reference evidence="2 3" key="1">
    <citation type="submission" date="2019-05" db="EMBL/GenBank/DDBJ databases">
        <title>Georgenia *** sp. nov., and Georgenia *** sp. nov., isolated from the intestinal contents of plateau pika (Ochotona curzoniae) in the Qinghai-Tibet plateau of China.</title>
        <authorList>
            <person name="Tian Z."/>
        </authorList>
    </citation>
    <scope>NUCLEOTIDE SEQUENCE [LARGE SCALE GENOMIC DNA]</scope>
    <source>
        <strain evidence="2 3">Z294</strain>
    </source>
</reference>
<evidence type="ECO:0000313" key="3">
    <source>
        <dbReference type="Proteomes" id="UP000313948"/>
    </source>
</evidence>
<dbReference type="Gene3D" id="3.40.109.10">
    <property type="entry name" value="NADH Oxidase"/>
    <property type="match status" value="1"/>
</dbReference>
<dbReference type="Pfam" id="PF00881">
    <property type="entry name" value="Nitroreductase"/>
    <property type="match status" value="1"/>
</dbReference>
<name>A0ABX5VNW5_9MICO</name>
<keyword evidence="3" id="KW-1185">Reference proteome</keyword>
<sequence>MTTDVLQHPSVSLDPRIFQDAHTTNLFTDEPVDVATVREVYEAVRWAPTAMNCQPLRLALVERGEGRERLVAHLAKGNQDKTLVAPLSIVVAYDPAFHEHFDVLAPHRPGAREKMDGDPEFRDGFARTNALIQLGYLILGLRAAGLAVGPMTGLDAAGVDAELFAESGWRTLAVLNVGHAASEEDGAVRPRAGRLDFETAAVVL</sequence>
<dbReference type="PANTHER" id="PTHR43543:SF1">
    <property type="entry name" value="MALONIC SEMIALDEHYDE REDUCTASE RUTE-RELATED"/>
    <property type="match status" value="1"/>
</dbReference>
<evidence type="ECO:0000313" key="2">
    <source>
        <dbReference type="EMBL" id="QDB80187.1"/>
    </source>
</evidence>
<protein>
    <submittedName>
        <fullName evidence="2">Malonic semialdehyde reductase</fullName>
        <ecNumber evidence="2">1.1.1.298</ecNumber>
    </submittedName>
</protein>
<dbReference type="GO" id="GO:0035527">
    <property type="term" value="F:3-hydroxypropionate dehydrogenase (NADP+) activity"/>
    <property type="evidence" value="ECO:0007669"/>
    <property type="project" value="UniProtKB-EC"/>
</dbReference>
<feature type="domain" description="Nitroreductase" evidence="1">
    <location>
        <begin position="26"/>
        <end position="179"/>
    </location>
</feature>
<dbReference type="EMBL" id="CP040899">
    <property type="protein sequence ID" value="QDB80187.1"/>
    <property type="molecule type" value="Genomic_DNA"/>
</dbReference>
<proteinExistence type="predicted"/>
<dbReference type="InterPro" id="IPR050461">
    <property type="entry name" value="Nitroreductase_HadB/RutE"/>
</dbReference>
<accession>A0ABX5VNW5</accession>
<dbReference type="Proteomes" id="UP000313948">
    <property type="component" value="Chromosome"/>
</dbReference>
<dbReference type="InterPro" id="IPR000415">
    <property type="entry name" value="Nitroreductase-like"/>
</dbReference>
<organism evidence="2 3">
    <name type="scientific">Georgenia wutianyii</name>
    <dbReference type="NCBI Taxonomy" id="2585135"/>
    <lineage>
        <taxon>Bacteria</taxon>
        <taxon>Bacillati</taxon>
        <taxon>Actinomycetota</taxon>
        <taxon>Actinomycetes</taxon>
        <taxon>Micrococcales</taxon>
        <taxon>Bogoriellaceae</taxon>
        <taxon>Georgenia</taxon>
    </lineage>
</organism>
<dbReference type="SUPFAM" id="SSF55469">
    <property type="entry name" value="FMN-dependent nitroreductase-like"/>
    <property type="match status" value="1"/>
</dbReference>
<dbReference type="RefSeq" id="WP_139071118.1">
    <property type="nucleotide sequence ID" value="NZ_CP040899.1"/>
</dbReference>
<evidence type="ECO:0000259" key="1">
    <source>
        <dbReference type="Pfam" id="PF00881"/>
    </source>
</evidence>
<gene>
    <name evidence="2" type="ORF">FE251_12955</name>
</gene>
<keyword evidence="2" id="KW-0560">Oxidoreductase</keyword>